<evidence type="ECO:0000256" key="1">
    <source>
        <dbReference type="SAM" id="Phobius"/>
    </source>
</evidence>
<evidence type="ECO:0000313" key="3">
    <source>
        <dbReference type="EMBL" id="CAB4561731.1"/>
    </source>
</evidence>
<feature type="transmembrane region" description="Helical" evidence="1">
    <location>
        <begin position="25"/>
        <end position="46"/>
    </location>
</feature>
<reference evidence="2" key="1">
    <citation type="submission" date="2020-05" db="EMBL/GenBank/DDBJ databases">
        <authorList>
            <person name="Chiriac C."/>
            <person name="Salcher M."/>
            <person name="Ghai R."/>
            <person name="Kavagutti S V."/>
        </authorList>
    </citation>
    <scope>NUCLEOTIDE SEQUENCE</scope>
</reference>
<dbReference type="Pfam" id="PF14155">
    <property type="entry name" value="DUF4307"/>
    <property type="match status" value="1"/>
</dbReference>
<dbReference type="AlphaFoldDB" id="A0A6J6BXA3"/>
<keyword evidence="1" id="KW-0472">Membrane</keyword>
<keyword evidence="1" id="KW-0812">Transmembrane</keyword>
<protein>
    <submittedName>
        <fullName evidence="2">Unannotated protein</fullName>
    </submittedName>
</protein>
<evidence type="ECO:0000313" key="2">
    <source>
        <dbReference type="EMBL" id="CAB4543347.1"/>
    </source>
</evidence>
<accession>A0A6J6BXA3</accession>
<organism evidence="2">
    <name type="scientific">freshwater metagenome</name>
    <dbReference type="NCBI Taxonomy" id="449393"/>
    <lineage>
        <taxon>unclassified sequences</taxon>
        <taxon>metagenomes</taxon>
        <taxon>ecological metagenomes</taxon>
    </lineage>
</organism>
<dbReference type="InterPro" id="IPR025443">
    <property type="entry name" value="DUF4307"/>
</dbReference>
<gene>
    <name evidence="2" type="ORF">UFOPK1503_00412</name>
    <name evidence="3" type="ORF">UFOPK1693_00070</name>
</gene>
<name>A0A6J6BXA3_9ZZZZ</name>
<proteinExistence type="predicted"/>
<dbReference type="EMBL" id="CAEZST010000005">
    <property type="protein sequence ID" value="CAB4543347.1"/>
    <property type="molecule type" value="Genomic_DNA"/>
</dbReference>
<keyword evidence="1" id="KW-1133">Transmembrane helix</keyword>
<dbReference type="EMBL" id="CAEZTO010000001">
    <property type="protein sequence ID" value="CAB4561731.1"/>
    <property type="molecule type" value="Genomic_DNA"/>
</dbReference>
<sequence length="130" mass="14268">MPEQKDDLLETRYGQKQPRPGRFRWLAYLGVAAMTAGAVGLGLANWSPVQATTISFRVVSPWVTEVDFEIQMPPGSVAECELEALNNAFAVVGYVKQTFGPFDGLINNQQVAIKTYEEAVTGLVDTCTLR</sequence>